<evidence type="ECO:0000313" key="9">
    <source>
        <dbReference type="EMBL" id="SHK35781.1"/>
    </source>
</evidence>
<evidence type="ECO:0000256" key="2">
    <source>
        <dbReference type="ARBA" id="ARBA00006247"/>
    </source>
</evidence>
<evidence type="ECO:0000256" key="4">
    <source>
        <dbReference type="ARBA" id="ARBA00022723"/>
    </source>
</evidence>
<organism evidence="9 10">
    <name type="scientific">Hathewaya proteolytica DSM 3090</name>
    <dbReference type="NCBI Taxonomy" id="1121331"/>
    <lineage>
        <taxon>Bacteria</taxon>
        <taxon>Bacillati</taxon>
        <taxon>Bacillota</taxon>
        <taxon>Clostridia</taxon>
        <taxon>Eubacteriales</taxon>
        <taxon>Clostridiaceae</taxon>
        <taxon>Hathewaya</taxon>
    </lineage>
</organism>
<keyword evidence="5" id="KW-0378">Hydrolase</keyword>
<dbReference type="Gene3D" id="3.30.70.360">
    <property type="match status" value="2"/>
</dbReference>
<dbReference type="Pfam" id="PF01546">
    <property type="entry name" value="Peptidase_M20"/>
    <property type="match status" value="1"/>
</dbReference>
<dbReference type="OrthoDB" id="9761532at2"/>
<dbReference type="NCBIfam" id="NF005591">
    <property type="entry name" value="PRK07318.1"/>
    <property type="match status" value="1"/>
</dbReference>
<evidence type="ECO:0000256" key="6">
    <source>
        <dbReference type="ARBA" id="ARBA00022833"/>
    </source>
</evidence>
<dbReference type="RefSeq" id="WP_072904281.1">
    <property type="nucleotide sequence ID" value="NZ_FRAD01000024.1"/>
</dbReference>
<dbReference type="InterPro" id="IPR036264">
    <property type="entry name" value="Bact_exopeptidase_dim_dom"/>
</dbReference>
<dbReference type="GO" id="GO:0006508">
    <property type="term" value="P:proteolysis"/>
    <property type="evidence" value="ECO:0007669"/>
    <property type="project" value="UniProtKB-KW"/>
</dbReference>
<evidence type="ECO:0000256" key="1">
    <source>
        <dbReference type="ARBA" id="ARBA00001947"/>
    </source>
</evidence>
<evidence type="ECO:0000256" key="8">
    <source>
        <dbReference type="ARBA" id="ARBA00023049"/>
    </source>
</evidence>
<gene>
    <name evidence="9" type="ORF">SAMN02745248_02365</name>
</gene>
<dbReference type="InterPro" id="IPR050072">
    <property type="entry name" value="Peptidase_M20A"/>
</dbReference>
<dbReference type="AlphaFoldDB" id="A0A1M6RTE7"/>
<keyword evidence="6" id="KW-0862">Zinc</keyword>
<dbReference type="SUPFAM" id="SSF53187">
    <property type="entry name" value="Zn-dependent exopeptidases"/>
    <property type="match status" value="1"/>
</dbReference>
<dbReference type="PANTHER" id="PTHR43808">
    <property type="entry name" value="ACETYLORNITHINE DEACETYLASE"/>
    <property type="match status" value="1"/>
</dbReference>
<dbReference type="GO" id="GO:0008270">
    <property type="term" value="F:zinc ion binding"/>
    <property type="evidence" value="ECO:0007669"/>
    <property type="project" value="InterPro"/>
</dbReference>
<dbReference type="InterPro" id="IPR002933">
    <property type="entry name" value="Peptidase_M20"/>
</dbReference>
<dbReference type="GO" id="GO:0008777">
    <property type="term" value="F:acetylornithine deacetylase activity"/>
    <property type="evidence" value="ECO:0007669"/>
    <property type="project" value="TreeGrafter"/>
</dbReference>
<evidence type="ECO:0000256" key="7">
    <source>
        <dbReference type="ARBA" id="ARBA00022997"/>
    </source>
</evidence>
<dbReference type="GO" id="GO:0008237">
    <property type="term" value="F:metallopeptidase activity"/>
    <property type="evidence" value="ECO:0007669"/>
    <property type="project" value="UniProtKB-KW"/>
</dbReference>
<comment type="cofactor">
    <cofactor evidence="1">
        <name>Zn(2+)</name>
        <dbReference type="ChEBI" id="CHEBI:29105"/>
    </cofactor>
</comment>
<keyword evidence="8" id="KW-0482">Metalloprotease</keyword>
<keyword evidence="4" id="KW-0479">Metal-binding</keyword>
<dbReference type="EMBL" id="FRAD01000024">
    <property type="protein sequence ID" value="SHK35781.1"/>
    <property type="molecule type" value="Genomic_DNA"/>
</dbReference>
<dbReference type="CDD" id="cd03888">
    <property type="entry name" value="M20_PepV"/>
    <property type="match status" value="1"/>
</dbReference>
<dbReference type="GO" id="GO:0016805">
    <property type="term" value="F:dipeptidase activity"/>
    <property type="evidence" value="ECO:0007669"/>
    <property type="project" value="UniProtKB-KW"/>
</dbReference>
<keyword evidence="10" id="KW-1185">Reference proteome</keyword>
<dbReference type="STRING" id="1121331.SAMN02745248_02365"/>
<dbReference type="PANTHER" id="PTHR43808:SF31">
    <property type="entry name" value="N-ACETYL-L-CITRULLINE DEACETYLASE"/>
    <property type="match status" value="1"/>
</dbReference>
<keyword evidence="7" id="KW-0224">Dipeptidase</keyword>
<dbReference type="Proteomes" id="UP000183952">
    <property type="component" value="Unassembled WGS sequence"/>
</dbReference>
<evidence type="ECO:0000256" key="5">
    <source>
        <dbReference type="ARBA" id="ARBA00022801"/>
    </source>
</evidence>
<dbReference type="GO" id="GO:0006526">
    <property type="term" value="P:L-arginine biosynthetic process"/>
    <property type="evidence" value="ECO:0007669"/>
    <property type="project" value="TreeGrafter"/>
</dbReference>
<dbReference type="SUPFAM" id="SSF55031">
    <property type="entry name" value="Bacterial exopeptidase dimerisation domain"/>
    <property type="match status" value="1"/>
</dbReference>
<evidence type="ECO:0000313" key="10">
    <source>
        <dbReference type="Proteomes" id="UP000183952"/>
    </source>
</evidence>
<protein>
    <submittedName>
        <fullName evidence="9">Succinyl-diaminopimelate desuccinylase</fullName>
    </submittedName>
</protein>
<proteinExistence type="inferred from homology"/>
<dbReference type="InterPro" id="IPR010964">
    <property type="entry name" value="M20A_pepV-rel"/>
</dbReference>
<name>A0A1M6RTE7_9CLOT</name>
<sequence>MDFNKRIDELKNDLINDTAELVKIKSVEEAPLPGMPFGEGPAKSLQCALNIAIRLGFKTVNLDNYVGYAEFGEGEEYVMALGHVDVVPEGDNWTYPPYGAEIHNDNMYGRGTLDDKGPIMAALYGAKAVMDSKAPISKRIRIVFGSNEETGDSDIEYYLEREKAPAMGFTPDAEYPLINGEKGMFGCNLVKKINGNDQGLILKSIEGGQAHNIVPNKSVAVLTGNTEGVVEAINKYIAEKQLTVSVKVENDEVIVESTGVSVHASTPWGGKNAIMQLFEVLGAVKFGSSDLNQYVEFMNSSIGMNCVGEKFDVGLEDKASGKLSFNIGVISMKENVIDVSVDIRFPVTFNAEDVEIPFKNKLAGTGIEIENLSTAKPLYFEESHPLVQKLRKVYSEQTGKDSTPICIGGGTYAKAMPNILAFGPVFPGDPDTVHQVNEFISIDNLVINAKIYAEALFEMAK</sequence>
<comment type="similarity">
    <text evidence="2">Belongs to the peptidase M20A family.</text>
</comment>
<evidence type="ECO:0000256" key="3">
    <source>
        <dbReference type="ARBA" id="ARBA00022670"/>
    </source>
</evidence>
<reference evidence="9 10" key="1">
    <citation type="submission" date="2016-11" db="EMBL/GenBank/DDBJ databases">
        <authorList>
            <person name="Jaros S."/>
            <person name="Januszkiewicz K."/>
            <person name="Wedrychowicz H."/>
        </authorList>
    </citation>
    <scope>NUCLEOTIDE SEQUENCE [LARGE SCALE GENOMIC DNA]</scope>
    <source>
        <strain evidence="9 10">DSM 3090</strain>
    </source>
</reference>
<keyword evidence="3" id="KW-0645">Protease</keyword>
<dbReference type="Gene3D" id="3.40.630.10">
    <property type="entry name" value="Zn peptidases"/>
    <property type="match status" value="1"/>
</dbReference>
<accession>A0A1M6RTE7</accession>
<dbReference type="NCBIfam" id="TIGR01887">
    <property type="entry name" value="dipeptidaselike"/>
    <property type="match status" value="1"/>
</dbReference>